<reference evidence="4 5" key="2">
    <citation type="submission" date="2024-05" db="EMBL/GenBank/DDBJ databases">
        <authorList>
            <person name="Chen Y."/>
            <person name="Shah S."/>
            <person name="Dougan E. K."/>
            <person name="Thang M."/>
            <person name="Chan C."/>
        </authorList>
    </citation>
    <scope>NUCLEOTIDE SEQUENCE [LARGE SCALE GENOMIC DNA]</scope>
</reference>
<sequence length="460" mass="50642">VLEVVGATGSTMVSYILNCLFCFLALQHQCMSEVRHPQLLLQLVFLVLWLKVHPETIWTQAQMIEDSEELPPLEREGSDPSGYFAGSLLTFRNSVRTAILAFDTSMEGHLGPWLSKAFVARGSDSLELARDSGNFPRRVIDRYQELPAFRTFDFLWEGVETALRASAPVPKAKAAAAMVAFLGGLGPVVGLTSTLDPTSTGFLDFIGDTGAGEAPEILSALKRLGFDSDLNPQPFDPKGEPALFLGAELNGGMKFKGLYRVLPLAAFKEGSMRERAVRTLAIPPGPWQFPAKVEGKDSLKLDPMPGYLGDFRDEKGDEKDEHANWEKELAQFHKEMEEMAENKGDDISPARTAGGTKAHSETNLKGKAEASKEVGARSLGVWDESRAIEVDELMNRYLGRDHLIFELGKGKTVFMAMTDYAKSAYEMYEHEFGVLIEFSAFGIMRRAAASISIACLRCGR</sequence>
<evidence type="ECO:0000313" key="4">
    <source>
        <dbReference type="EMBL" id="CAL4801393.1"/>
    </source>
</evidence>
<proteinExistence type="predicted"/>
<dbReference type="EMBL" id="CAMXCT020006168">
    <property type="protein sequence ID" value="CAL1167456.1"/>
    <property type="molecule type" value="Genomic_DNA"/>
</dbReference>
<comment type="caution">
    <text evidence="3">The sequence shown here is derived from an EMBL/GenBank/DDBJ whole genome shotgun (WGS) entry which is preliminary data.</text>
</comment>
<feature type="transmembrane region" description="Helical" evidence="2">
    <location>
        <begin position="6"/>
        <end position="26"/>
    </location>
</feature>
<keyword evidence="2" id="KW-0472">Membrane</keyword>
<keyword evidence="2" id="KW-0812">Transmembrane</keyword>
<feature type="non-terminal residue" evidence="3">
    <location>
        <position position="460"/>
    </location>
</feature>
<keyword evidence="5" id="KW-1185">Reference proteome</keyword>
<gene>
    <name evidence="3" type="ORF">C1SCF055_LOCUS39007</name>
</gene>
<keyword evidence="2" id="KW-1133">Transmembrane helix</keyword>
<feature type="non-terminal residue" evidence="3">
    <location>
        <position position="1"/>
    </location>
</feature>
<accession>A0A9P1GHE2</accession>
<evidence type="ECO:0000256" key="2">
    <source>
        <dbReference type="SAM" id="Phobius"/>
    </source>
</evidence>
<name>A0A9P1GHE2_9DINO</name>
<dbReference type="Proteomes" id="UP001152797">
    <property type="component" value="Unassembled WGS sequence"/>
</dbReference>
<protein>
    <submittedName>
        <fullName evidence="3">Uncharacterized protein</fullName>
    </submittedName>
</protein>
<organism evidence="3">
    <name type="scientific">Cladocopium goreaui</name>
    <dbReference type="NCBI Taxonomy" id="2562237"/>
    <lineage>
        <taxon>Eukaryota</taxon>
        <taxon>Sar</taxon>
        <taxon>Alveolata</taxon>
        <taxon>Dinophyceae</taxon>
        <taxon>Suessiales</taxon>
        <taxon>Symbiodiniaceae</taxon>
        <taxon>Cladocopium</taxon>
    </lineage>
</organism>
<dbReference type="EMBL" id="CAMXCT010006168">
    <property type="protein sequence ID" value="CAI4014081.1"/>
    <property type="molecule type" value="Genomic_DNA"/>
</dbReference>
<dbReference type="EMBL" id="CAMXCT030006168">
    <property type="protein sequence ID" value="CAL4801393.1"/>
    <property type="molecule type" value="Genomic_DNA"/>
</dbReference>
<dbReference type="AlphaFoldDB" id="A0A9P1GHE2"/>
<evidence type="ECO:0000256" key="1">
    <source>
        <dbReference type="SAM" id="MobiDB-lite"/>
    </source>
</evidence>
<reference evidence="3" key="1">
    <citation type="submission" date="2022-10" db="EMBL/GenBank/DDBJ databases">
        <authorList>
            <person name="Chen Y."/>
            <person name="Dougan E. K."/>
            <person name="Chan C."/>
            <person name="Rhodes N."/>
            <person name="Thang M."/>
        </authorList>
    </citation>
    <scope>NUCLEOTIDE SEQUENCE</scope>
</reference>
<evidence type="ECO:0000313" key="3">
    <source>
        <dbReference type="EMBL" id="CAI4014081.1"/>
    </source>
</evidence>
<feature type="region of interest" description="Disordered" evidence="1">
    <location>
        <begin position="345"/>
        <end position="364"/>
    </location>
</feature>
<evidence type="ECO:0000313" key="5">
    <source>
        <dbReference type="Proteomes" id="UP001152797"/>
    </source>
</evidence>